<dbReference type="KEGG" id="smp:10806218"/>
<keyword evidence="3" id="KW-1185">Reference proteome</keyword>
<organism evidence="2 3">
    <name type="scientific">Sordaria macrospora (strain ATCC MYA-333 / DSM 997 / K(L3346) / K-hell)</name>
    <dbReference type="NCBI Taxonomy" id="771870"/>
    <lineage>
        <taxon>Eukaryota</taxon>
        <taxon>Fungi</taxon>
        <taxon>Dikarya</taxon>
        <taxon>Ascomycota</taxon>
        <taxon>Pezizomycotina</taxon>
        <taxon>Sordariomycetes</taxon>
        <taxon>Sordariomycetidae</taxon>
        <taxon>Sordariales</taxon>
        <taxon>Sordariaceae</taxon>
        <taxon>Sordaria</taxon>
    </lineage>
</organism>
<reference evidence="2 3" key="1">
    <citation type="journal article" date="2010" name="PLoS Genet.">
        <title>De novo assembly of a 40 Mb eukaryotic genome from short sequence reads: Sordaria macrospora, a model organism for fungal morphogenesis.</title>
        <authorList>
            <person name="Nowrousian M."/>
            <person name="Stajich J."/>
            <person name="Chu M."/>
            <person name="Engh I."/>
            <person name="Espagne E."/>
            <person name="Halliday K."/>
            <person name="Kamerewerd J."/>
            <person name="Kempken F."/>
            <person name="Knab B."/>
            <person name="Kuo H.C."/>
            <person name="Osiewacz H.D."/>
            <person name="Poeggeler S."/>
            <person name="Read N."/>
            <person name="Seiler S."/>
            <person name="Smith K."/>
            <person name="Zickler D."/>
            <person name="Kueck U."/>
            <person name="Freitag M."/>
        </authorList>
    </citation>
    <scope>NUCLEOTIDE SEQUENCE [LARGE SCALE GENOMIC DNA]</scope>
    <source>
        <strain evidence="3">ATCC MYA-333 / DSM 997 / K(L3346) / K-hell</strain>
        <tissue evidence="2">Mycelium</tissue>
    </source>
</reference>
<sequence length="783" mass="85649">MPFSYFNDAFHVFEDPNALPRQVLARDNGYDDGAVEGGWDFGGDNQAPVDDGIDWDEELAINNNSAQDNSVQASPVQDNNSVRNHSVQHHSTTVPCTCGNHHHTGDHSDVDTAVIVSNINPVPASKPGFGNPHDDNPVTINRIPRSQLHPAIGTSATGSYIHASAILGDGFTDYSPTGNSVGGNPVVGAGSNAIGSSVVSSPSFVGNPVSQVIDNIFVNNSVNANLATANNQLQSAGNPVLGSSITGPGSNQAAALTDQQLYLLQVIEAYKQQQLHGIPGAAQGLAHAEAKLGALNAAQARAEALTAIKAKLRASYAAQARAEALTAIKAKLQASYAAQSAPAQAILAAAQSAQAQALRTATQSAQAQALRAAVKSAQAQAHVARQVAAGQVHVHVPSAVTASTSSSVASTSSARHRVNQQPMNNNVVTGNVVTGTNQAVTVSATPAPAPARVLPLLPACLLHERFDFMKLPYEIQLMIFGYVWDSPRPPSAPANARTYQQQLEFYSSPRHLRRQLQDLFKLGSISQHFRKVAYREYFRVTQLYLRYETHWRWYRGQPFGSAELNTTMTSLWDVAEADSDGSGSFSPLSPLRAVLEQHLVHVAWHVGPVFQPALNTKMKKCLEWLQTRCRNIKTIEIIVGFRTAHVRPGQVRDLIARKNKFAGRGMDIERFKGFRHLHRYSVNRVVDELKRKMKTGGCLEKVVFTYEPFVNESLDSRERGTIDLQRLLERSEWWIEWKEEVRRKLGEAEPVKIKKQIEDSIRPYKFQQHLGHLNPKWHKSSEI</sequence>
<dbReference type="AlphaFoldDB" id="F7VRU3"/>
<feature type="region of interest" description="Disordered" evidence="1">
    <location>
        <begin position="66"/>
        <end position="94"/>
    </location>
</feature>
<evidence type="ECO:0000256" key="1">
    <source>
        <dbReference type="SAM" id="MobiDB-lite"/>
    </source>
</evidence>
<dbReference type="VEuPathDB" id="FungiDB:SMAC_01777"/>
<dbReference type="GeneID" id="10806218"/>
<accession>F7VRU3</accession>
<name>F7VRU3_SORMK</name>
<dbReference type="HOGENOM" id="CLU_430247_0_0_1"/>
<dbReference type="OrthoDB" id="4587706at2759"/>
<comment type="caution">
    <text evidence="2">The sequence shown here is derived from an EMBL/GenBank/DDBJ whole genome shotgun (WGS) entry which is preliminary data.</text>
</comment>
<dbReference type="InParanoid" id="F7VRU3"/>
<dbReference type="eggNOG" id="ENOG502R6YB">
    <property type="taxonomic scope" value="Eukaryota"/>
</dbReference>
<proteinExistence type="predicted"/>
<evidence type="ECO:0000313" key="3">
    <source>
        <dbReference type="Proteomes" id="UP000001881"/>
    </source>
</evidence>
<protein>
    <submittedName>
        <fullName evidence="2">WGS project CABT00000000 data, contig 2.5</fullName>
    </submittedName>
</protein>
<dbReference type="Proteomes" id="UP000001881">
    <property type="component" value="Unassembled WGS sequence"/>
</dbReference>
<dbReference type="OMA" id="NSARVIW"/>
<dbReference type="EMBL" id="CABT02000005">
    <property type="protein sequence ID" value="CCC08229.1"/>
    <property type="molecule type" value="Genomic_DNA"/>
</dbReference>
<gene>
    <name evidence="2" type="ORF">SMAC_01777</name>
</gene>
<evidence type="ECO:0000313" key="2">
    <source>
        <dbReference type="EMBL" id="CCC08229.1"/>
    </source>
</evidence>